<sequence>MSNVHNASQSAAAEPLLPSAKCTHVDCSTGNYTGLIDPATKNNYNFDLKSKNNTKNQISYAKAANKDLKFQKNIKISKAQKTLIRLSIYKEISLKTQLDLAIMGKIWVAFLATFFTNTWDSDQTT</sequence>
<reference evidence="1 2" key="1">
    <citation type="journal article" date="2018" name="MBio">
        <title>Comparative Genomics Reveals the Core Gene Toolbox for the Fungus-Insect Symbiosis.</title>
        <authorList>
            <person name="Wang Y."/>
            <person name="Stata M."/>
            <person name="Wang W."/>
            <person name="Stajich J.E."/>
            <person name="White M.M."/>
            <person name="Moncalvo J.M."/>
        </authorList>
    </citation>
    <scope>NUCLEOTIDE SEQUENCE [LARGE SCALE GENOMIC DNA]</scope>
    <source>
        <strain evidence="1 2">SWE-8-4</strain>
    </source>
</reference>
<comment type="caution">
    <text evidence="1">The sequence shown here is derived from an EMBL/GenBank/DDBJ whole genome shotgun (WGS) entry which is preliminary data.</text>
</comment>
<accession>A0A2T9YL08</accession>
<organism evidence="1 2">
    <name type="scientific">Smittium simulii</name>
    <dbReference type="NCBI Taxonomy" id="133385"/>
    <lineage>
        <taxon>Eukaryota</taxon>
        <taxon>Fungi</taxon>
        <taxon>Fungi incertae sedis</taxon>
        <taxon>Zoopagomycota</taxon>
        <taxon>Kickxellomycotina</taxon>
        <taxon>Harpellomycetes</taxon>
        <taxon>Harpellales</taxon>
        <taxon>Legeriomycetaceae</taxon>
        <taxon>Smittium</taxon>
    </lineage>
</organism>
<feature type="non-terminal residue" evidence="1">
    <location>
        <position position="125"/>
    </location>
</feature>
<evidence type="ECO:0000313" key="1">
    <source>
        <dbReference type="EMBL" id="PVU93026.1"/>
    </source>
</evidence>
<gene>
    <name evidence="1" type="ORF">BB561_003494</name>
</gene>
<protein>
    <submittedName>
        <fullName evidence="1">Uncharacterized protein</fullName>
    </submittedName>
</protein>
<keyword evidence="2" id="KW-1185">Reference proteome</keyword>
<evidence type="ECO:0000313" key="2">
    <source>
        <dbReference type="Proteomes" id="UP000245383"/>
    </source>
</evidence>
<dbReference type="Proteomes" id="UP000245383">
    <property type="component" value="Unassembled WGS sequence"/>
</dbReference>
<proteinExistence type="predicted"/>
<name>A0A2T9YL08_9FUNG</name>
<dbReference type="EMBL" id="MBFR01000141">
    <property type="protein sequence ID" value="PVU93026.1"/>
    <property type="molecule type" value="Genomic_DNA"/>
</dbReference>
<dbReference type="AlphaFoldDB" id="A0A2T9YL08"/>